<evidence type="ECO:0000313" key="10">
    <source>
        <dbReference type="EMBL" id="CAL5226790.1"/>
    </source>
</evidence>
<name>A0ABP1G3J3_9CHLO</name>
<feature type="compositionally biased region" description="Low complexity" evidence="7">
    <location>
        <begin position="528"/>
        <end position="540"/>
    </location>
</feature>
<dbReference type="InterPro" id="IPR023827">
    <property type="entry name" value="Peptidase_S8_Asp-AS"/>
</dbReference>
<dbReference type="PROSITE" id="PS51257">
    <property type="entry name" value="PROKAR_LIPOPROTEIN"/>
    <property type="match status" value="1"/>
</dbReference>
<feature type="compositionally biased region" description="Low complexity" evidence="7">
    <location>
        <begin position="562"/>
        <end position="586"/>
    </location>
</feature>
<dbReference type="SUPFAM" id="SSF52743">
    <property type="entry name" value="Subtilisin-like"/>
    <property type="match status" value="1"/>
</dbReference>
<sequence>MWGECGRLLCAALVVLALGCRVQGAADDFRLLIQRPHATAVFSGDFDHGKSRADPLSSLQRTFAGSIVPLEVFAVNNSTLSPHQLCEYLQKFNPEISVCEPDFKVSVDAASATPNDPLYNQQWNMQAIKVPTVWSGGQFGDPNRQVRVCMVDTGIDVTHPDLIQNLWINQVEMKGPGATAANGYKNGIDDDGNGIIDDIYGADFVNGGKDGNIQDQNGHGTFVAGVVGAVSNNALGVVGINQYASIVGCRFMDATGNGWVSDAIRCWEYCMSKDTAVLSNSWGGVDYSQALQAALNELSARGALVVASSGNDGQDTDATPHYPSSLPDDIILSVGASTRQNALWARSNYGTKTVQVMAPGVNVLSTGLGGLYIQLTGTSMATPHVAGTAALMIAQYLKNGWSISTVAPNKGLATQVKKLIISTSTKVNGASISGGLLNTAAAVAAVPLKPNVESVGAFSSDFGPQENTTLPNVTFPSIQQVYGNVTFNTTNPGVPPAPPSAPPGNDSSARLPLFPIVQGVYSLPAAVPASGPAAGARPQPWDIPSNRPLGPSDSLASIERTGSQGPGPAAAAESANPAAPSPAQAAVIIRPQPAGTSGRRLQSGRAASAQQQEGAR</sequence>
<dbReference type="PROSITE" id="PS00136">
    <property type="entry name" value="SUBTILASE_ASP"/>
    <property type="match status" value="1"/>
</dbReference>
<feature type="region of interest" description="Disordered" evidence="7">
    <location>
        <begin position="528"/>
        <end position="616"/>
    </location>
</feature>
<dbReference type="InterPro" id="IPR000209">
    <property type="entry name" value="Peptidase_S8/S53_dom"/>
</dbReference>
<evidence type="ECO:0000259" key="9">
    <source>
        <dbReference type="Pfam" id="PF00082"/>
    </source>
</evidence>
<reference evidence="10 11" key="1">
    <citation type="submission" date="2024-06" db="EMBL/GenBank/DDBJ databases">
        <authorList>
            <person name="Kraege A."/>
            <person name="Thomma B."/>
        </authorList>
    </citation>
    <scope>NUCLEOTIDE SEQUENCE [LARGE SCALE GENOMIC DNA]</scope>
</reference>
<evidence type="ECO:0000256" key="4">
    <source>
        <dbReference type="ARBA" id="ARBA00022825"/>
    </source>
</evidence>
<accession>A0ABP1G3J3</accession>
<organism evidence="10 11">
    <name type="scientific">Coccomyxa viridis</name>
    <dbReference type="NCBI Taxonomy" id="1274662"/>
    <lineage>
        <taxon>Eukaryota</taxon>
        <taxon>Viridiplantae</taxon>
        <taxon>Chlorophyta</taxon>
        <taxon>core chlorophytes</taxon>
        <taxon>Trebouxiophyceae</taxon>
        <taxon>Trebouxiophyceae incertae sedis</taxon>
        <taxon>Coccomyxaceae</taxon>
        <taxon>Coccomyxa</taxon>
    </lineage>
</organism>
<evidence type="ECO:0000256" key="8">
    <source>
        <dbReference type="SAM" id="SignalP"/>
    </source>
</evidence>
<evidence type="ECO:0000256" key="7">
    <source>
        <dbReference type="SAM" id="MobiDB-lite"/>
    </source>
</evidence>
<comment type="similarity">
    <text evidence="1 5 6">Belongs to the peptidase S8 family.</text>
</comment>
<evidence type="ECO:0000256" key="2">
    <source>
        <dbReference type="ARBA" id="ARBA00022670"/>
    </source>
</evidence>
<dbReference type="PRINTS" id="PR00723">
    <property type="entry name" value="SUBTILISIN"/>
</dbReference>
<proteinExistence type="inferred from homology"/>
<keyword evidence="8" id="KW-0732">Signal</keyword>
<dbReference type="Gene3D" id="3.40.50.200">
    <property type="entry name" value="Peptidase S8/S53 domain"/>
    <property type="match status" value="1"/>
</dbReference>
<evidence type="ECO:0000256" key="5">
    <source>
        <dbReference type="PROSITE-ProRule" id="PRU01240"/>
    </source>
</evidence>
<gene>
    <name evidence="10" type="primary">g9651</name>
    <name evidence="10" type="ORF">VP750_LOCUS8696</name>
</gene>
<feature type="domain" description="Peptidase S8/S53" evidence="9">
    <location>
        <begin position="144"/>
        <end position="430"/>
    </location>
</feature>
<evidence type="ECO:0000256" key="3">
    <source>
        <dbReference type="ARBA" id="ARBA00022801"/>
    </source>
</evidence>
<dbReference type="InterPro" id="IPR050131">
    <property type="entry name" value="Peptidase_S8_subtilisin-like"/>
</dbReference>
<dbReference type="CDD" id="cd07473">
    <property type="entry name" value="Peptidases_S8_Subtilisin_like"/>
    <property type="match status" value="1"/>
</dbReference>
<dbReference type="Proteomes" id="UP001497392">
    <property type="component" value="Unassembled WGS sequence"/>
</dbReference>
<feature type="active site" description="Charge relay system" evidence="5">
    <location>
        <position position="379"/>
    </location>
</feature>
<dbReference type="InterPro" id="IPR022398">
    <property type="entry name" value="Peptidase_S8_His-AS"/>
</dbReference>
<feature type="compositionally biased region" description="Pro residues" evidence="7">
    <location>
        <begin position="493"/>
        <end position="502"/>
    </location>
</feature>
<feature type="region of interest" description="Disordered" evidence="7">
    <location>
        <begin position="487"/>
        <end position="509"/>
    </location>
</feature>
<keyword evidence="3 5" id="KW-0378">Hydrolase</keyword>
<comment type="caution">
    <text evidence="10">The sequence shown here is derived from an EMBL/GenBank/DDBJ whole genome shotgun (WGS) entry which is preliminary data.</text>
</comment>
<dbReference type="PANTHER" id="PTHR43806:SF11">
    <property type="entry name" value="CEREVISIN-RELATED"/>
    <property type="match status" value="1"/>
</dbReference>
<feature type="active site" description="Charge relay system" evidence="5">
    <location>
        <position position="219"/>
    </location>
</feature>
<dbReference type="InterPro" id="IPR015500">
    <property type="entry name" value="Peptidase_S8_subtilisin-rel"/>
</dbReference>
<evidence type="ECO:0000256" key="1">
    <source>
        <dbReference type="ARBA" id="ARBA00011073"/>
    </source>
</evidence>
<dbReference type="PANTHER" id="PTHR43806">
    <property type="entry name" value="PEPTIDASE S8"/>
    <property type="match status" value="1"/>
</dbReference>
<keyword evidence="4 5" id="KW-0720">Serine protease</keyword>
<dbReference type="InterPro" id="IPR036852">
    <property type="entry name" value="Peptidase_S8/S53_dom_sf"/>
</dbReference>
<dbReference type="Pfam" id="PF00082">
    <property type="entry name" value="Peptidase_S8"/>
    <property type="match status" value="1"/>
</dbReference>
<feature type="chain" id="PRO_5045240835" evidence="8">
    <location>
        <begin position="25"/>
        <end position="616"/>
    </location>
</feature>
<keyword evidence="2 5" id="KW-0645">Protease</keyword>
<dbReference type="PROSITE" id="PS00138">
    <property type="entry name" value="SUBTILASE_SER"/>
    <property type="match status" value="1"/>
</dbReference>
<feature type="active site" description="Charge relay system" evidence="5">
    <location>
        <position position="152"/>
    </location>
</feature>
<protein>
    <submittedName>
        <fullName evidence="10">G9651 protein</fullName>
    </submittedName>
</protein>
<dbReference type="InterPro" id="IPR023828">
    <property type="entry name" value="Peptidase_S8_Ser-AS"/>
</dbReference>
<keyword evidence="11" id="KW-1185">Reference proteome</keyword>
<feature type="signal peptide" evidence="8">
    <location>
        <begin position="1"/>
        <end position="24"/>
    </location>
</feature>
<evidence type="ECO:0000256" key="6">
    <source>
        <dbReference type="RuleBase" id="RU003355"/>
    </source>
</evidence>
<dbReference type="PROSITE" id="PS00137">
    <property type="entry name" value="SUBTILASE_HIS"/>
    <property type="match status" value="1"/>
</dbReference>
<dbReference type="InterPro" id="IPR034204">
    <property type="entry name" value="PfSUB1-like_cat_dom"/>
</dbReference>
<dbReference type="EMBL" id="CAXHTA020000016">
    <property type="protein sequence ID" value="CAL5226790.1"/>
    <property type="molecule type" value="Genomic_DNA"/>
</dbReference>
<dbReference type="PROSITE" id="PS51892">
    <property type="entry name" value="SUBTILASE"/>
    <property type="match status" value="1"/>
</dbReference>
<evidence type="ECO:0000313" key="11">
    <source>
        <dbReference type="Proteomes" id="UP001497392"/>
    </source>
</evidence>